<sequence length="300" mass="33964">MMRSNELNSFQLTALSRLFSASVFSEIAKRGQSPMFARSLRETELFDHADTLGVTVGEAFNEAFALLRQTGLRNEYVYRSALTHNLLLGKHSLRTACMLNEFRIGSCKADLIILNGTGTVYEIKSERDSLSRLQNQIKNYRKAFGKIYVIAGSEHLDDVLKTTESTIGVLSLTRWNRISTIREAEEVLDFICPVTIFESLRINEAKIIASDLGIKIPDLPNTQMHGFLKEEFSGLPPLSVYNLMLKTLKESRSLFSLRELVLNLPKSLQPAALSIQLRSKDHERLINTMQLPLNEALLWE</sequence>
<dbReference type="eggNOG" id="ENOG502Z7UD">
    <property type="taxonomic scope" value="Bacteria"/>
</dbReference>
<gene>
    <name evidence="1" type="primary">cll</name>
    <name evidence="1" type="ordered locus">PAJ_2206</name>
</gene>
<dbReference type="KEGG" id="paj:PAJ_2206"/>
<organism evidence="1 2">
    <name type="scientific">Pantoea ananatis (strain AJ13355)</name>
    <dbReference type="NCBI Taxonomy" id="932677"/>
    <lineage>
        <taxon>Bacteria</taxon>
        <taxon>Pseudomonadati</taxon>
        <taxon>Pseudomonadota</taxon>
        <taxon>Gammaproteobacteria</taxon>
        <taxon>Enterobacterales</taxon>
        <taxon>Erwiniaceae</taxon>
        <taxon>Pantoea</taxon>
    </lineage>
</organism>
<dbReference type="OrthoDB" id="5020258at2"/>
<dbReference type="HOGENOM" id="CLU_069076_0_0_6"/>
<dbReference type="AlphaFoldDB" id="A0A0H3KYL6"/>
<protein>
    <submittedName>
        <fullName evidence="1">Phage-related protein Cll</fullName>
    </submittedName>
</protein>
<dbReference type="EMBL" id="AP012032">
    <property type="protein sequence ID" value="BAK12286.1"/>
    <property type="molecule type" value="Genomic_DNA"/>
</dbReference>
<dbReference type="InterPro" id="IPR047729">
    <property type="entry name" value="Sce7726-like"/>
</dbReference>
<dbReference type="NCBIfam" id="NF033832">
    <property type="entry name" value="sce7726_fam"/>
    <property type="match status" value="1"/>
</dbReference>
<accession>A0A0H3KYL6</accession>
<name>A0A0H3KYL6_PANAA</name>
<proteinExistence type="predicted"/>
<evidence type="ECO:0000313" key="2">
    <source>
        <dbReference type="Proteomes" id="UP000006690"/>
    </source>
</evidence>
<evidence type="ECO:0000313" key="1">
    <source>
        <dbReference type="EMBL" id="BAK12286.1"/>
    </source>
</evidence>
<dbReference type="RefSeq" id="WP_014594352.1">
    <property type="nucleotide sequence ID" value="NC_017531.2"/>
</dbReference>
<dbReference type="PATRIC" id="fig|932677.3.peg.2552"/>
<reference evidence="2" key="1">
    <citation type="journal article" date="2012" name="Appl. Microbiol. Biotechnol.">
        <title>The complete genome sequence of Pantoea ananatis AJ13355, an organism with great biotechnological potential.</title>
        <authorList>
            <person name="Hara Y."/>
            <person name="Kadotani N."/>
            <person name="Izui H."/>
            <person name="Katashkina J.I."/>
            <person name="Kuvaeva T.M."/>
            <person name="Andreeva I.G."/>
            <person name="Golubeva L.I."/>
            <person name="Malko D.B."/>
            <person name="Makeev V.J."/>
            <person name="Mashko S.V."/>
            <person name="Kozlov Y.I."/>
        </authorList>
    </citation>
    <scope>NUCLEOTIDE SEQUENCE [LARGE SCALE GENOMIC DNA]</scope>
    <source>
        <strain evidence="2">AJ13355</strain>
    </source>
</reference>
<dbReference type="Proteomes" id="UP000006690">
    <property type="component" value="Chromosome"/>
</dbReference>